<comment type="caution">
    <text evidence="2">The sequence shown here is derived from an EMBL/GenBank/DDBJ whole genome shotgun (WGS) entry which is preliminary data.</text>
</comment>
<reference evidence="3" key="1">
    <citation type="submission" date="2017-09" db="EMBL/GenBank/DDBJ databases">
        <title>Depth-based differentiation of microbial function through sediment-hosted aquifers and enrichment of novel symbionts in the deep terrestrial subsurface.</title>
        <authorList>
            <person name="Probst A.J."/>
            <person name="Ladd B."/>
            <person name="Jarett J.K."/>
            <person name="Geller-Mcgrath D.E."/>
            <person name="Sieber C.M.K."/>
            <person name="Emerson J.B."/>
            <person name="Anantharaman K."/>
            <person name="Thomas B.C."/>
            <person name="Malmstrom R."/>
            <person name="Stieglmeier M."/>
            <person name="Klingl A."/>
            <person name="Woyke T."/>
            <person name="Ryan C.M."/>
            <person name="Banfield J.F."/>
        </authorList>
    </citation>
    <scope>NUCLEOTIDE SEQUENCE [LARGE SCALE GENOMIC DNA]</scope>
</reference>
<keyword evidence="1" id="KW-0472">Membrane</keyword>
<proteinExistence type="predicted"/>
<name>A0A2H0UGY9_9BACT</name>
<gene>
    <name evidence="2" type="ORF">COU14_03050</name>
</gene>
<evidence type="ECO:0000256" key="1">
    <source>
        <dbReference type="SAM" id="Phobius"/>
    </source>
</evidence>
<keyword evidence="1" id="KW-1133">Transmembrane helix</keyword>
<protein>
    <submittedName>
        <fullName evidence="2">Uncharacterized protein</fullName>
    </submittedName>
</protein>
<dbReference type="Proteomes" id="UP000229612">
    <property type="component" value="Unassembled WGS sequence"/>
</dbReference>
<evidence type="ECO:0000313" key="2">
    <source>
        <dbReference type="EMBL" id="PIR85668.1"/>
    </source>
</evidence>
<dbReference type="EMBL" id="PFBG01000034">
    <property type="protein sequence ID" value="PIR85668.1"/>
    <property type="molecule type" value="Genomic_DNA"/>
</dbReference>
<feature type="transmembrane region" description="Helical" evidence="1">
    <location>
        <begin position="35"/>
        <end position="55"/>
    </location>
</feature>
<dbReference type="AlphaFoldDB" id="A0A2H0UGY9"/>
<organism evidence="2 3">
    <name type="scientific">Candidatus Kaiserbacteria bacterium CG10_big_fil_rev_8_21_14_0_10_44_10</name>
    <dbReference type="NCBI Taxonomy" id="1974606"/>
    <lineage>
        <taxon>Bacteria</taxon>
        <taxon>Candidatus Kaiseribacteriota</taxon>
    </lineage>
</organism>
<keyword evidence="1" id="KW-0812">Transmembrane</keyword>
<sequence>MPDEFADYYGIGCNQKEEPGTVFNPESSKRPGPSTLTFTSVLEASVLVLVMFMHWGQEPR</sequence>
<evidence type="ECO:0000313" key="3">
    <source>
        <dbReference type="Proteomes" id="UP000229612"/>
    </source>
</evidence>
<accession>A0A2H0UGY9</accession>